<dbReference type="EMBL" id="CATQJA010002657">
    <property type="protein sequence ID" value="CAJ0579645.1"/>
    <property type="molecule type" value="Genomic_DNA"/>
</dbReference>
<evidence type="ECO:0000313" key="1">
    <source>
        <dbReference type="EMBL" id="CAJ0579645.1"/>
    </source>
</evidence>
<comment type="caution">
    <text evidence="1">The sequence shown here is derived from an EMBL/GenBank/DDBJ whole genome shotgun (WGS) entry which is preliminary data.</text>
</comment>
<reference evidence="1" key="1">
    <citation type="submission" date="2023-06" db="EMBL/GenBank/DDBJ databases">
        <authorList>
            <person name="Delattre M."/>
        </authorList>
    </citation>
    <scope>NUCLEOTIDE SEQUENCE</scope>
    <source>
        <strain evidence="1">AF72</strain>
    </source>
</reference>
<evidence type="ECO:0000313" key="2">
    <source>
        <dbReference type="Proteomes" id="UP001177023"/>
    </source>
</evidence>
<accession>A0AA36D2C6</accession>
<proteinExistence type="predicted"/>
<keyword evidence="2" id="KW-1185">Reference proteome</keyword>
<feature type="non-terminal residue" evidence="1">
    <location>
        <position position="226"/>
    </location>
</feature>
<dbReference type="Proteomes" id="UP001177023">
    <property type="component" value="Unassembled WGS sequence"/>
</dbReference>
<dbReference type="AlphaFoldDB" id="A0AA36D2C6"/>
<sequence>MSPPTVMMFPHSKGADTVKRSLILRNPTIKDLVVKLVPSCPKALQLEGGVLLLQARKYAPMSVTLVQKAFSSHLTLSIYARPIERHNHAAIQQWIKNDDVAPRQLVTKIEIKNESGFAATDTIIDLPGRAALFEAVTVATEGVDIGDAITCNPIDGDCATAPQMNVEEMERLAKAKLGEEKCWLFGPIVDALFPAADGAPVVIEKQKEELKPAPADEAAGGYFCAA</sequence>
<name>A0AA36D2C6_9BILA</name>
<protein>
    <submittedName>
        <fullName evidence="1">Uncharacterized protein</fullName>
    </submittedName>
</protein>
<gene>
    <name evidence="1" type="ORF">MSPICULIGERA_LOCUS17854</name>
</gene>
<organism evidence="1 2">
    <name type="scientific">Mesorhabditis spiculigera</name>
    <dbReference type="NCBI Taxonomy" id="96644"/>
    <lineage>
        <taxon>Eukaryota</taxon>
        <taxon>Metazoa</taxon>
        <taxon>Ecdysozoa</taxon>
        <taxon>Nematoda</taxon>
        <taxon>Chromadorea</taxon>
        <taxon>Rhabditida</taxon>
        <taxon>Rhabditina</taxon>
        <taxon>Rhabditomorpha</taxon>
        <taxon>Rhabditoidea</taxon>
        <taxon>Rhabditidae</taxon>
        <taxon>Mesorhabditinae</taxon>
        <taxon>Mesorhabditis</taxon>
    </lineage>
</organism>